<feature type="chain" id="PRO_5002679682" evidence="1">
    <location>
        <begin position="24"/>
        <end position="614"/>
    </location>
</feature>
<dbReference type="EMBL" id="AP009389">
    <property type="protein sequence ID" value="BAF58351.1"/>
    <property type="molecule type" value="Genomic_DNA"/>
</dbReference>
<dbReference type="AlphaFoldDB" id="A5D5Y6"/>
<evidence type="ECO:0000313" key="3">
    <source>
        <dbReference type="Proteomes" id="UP000006556"/>
    </source>
</evidence>
<dbReference type="Proteomes" id="UP000006556">
    <property type="component" value="Chromosome"/>
</dbReference>
<dbReference type="eggNOG" id="COG1572">
    <property type="taxonomic scope" value="Bacteria"/>
</dbReference>
<proteinExistence type="predicted"/>
<dbReference type="STRING" id="370438.PTH_0170"/>
<organism evidence="2 3">
    <name type="scientific">Pelotomaculum thermopropionicum (strain DSM 13744 / JCM 10971 / SI)</name>
    <dbReference type="NCBI Taxonomy" id="370438"/>
    <lineage>
        <taxon>Bacteria</taxon>
        <taxon>Bacillati</taxon>
        <taxon>Bacillota</taxon>
        <taxon>Clostridia</taxon>
        <taxon>Eubacteriales</taxon>
        <taxon>Desulfotomaculaceae</taxon>
        <taxon>Pelotomaculum</taxon>
    </lineage>
</organism>
<reference evidence="3" key="1">
    <citation type="journal article" date="2008" name="Genome Res.">
        <title>The genome of Pelotomaculum thermopropionicum reveals niche-associated evolution in anaerobic microbiota.</title>
        <authorList>
            <person name="Kosaka T."/>
            <person name="Kato S."/>
            <person name="Shimoyama T."/>
            <person name="Ishii S."/>
            <person name="Abe T."/>
            <person name="Watanabe K."/>
        </authorList>
    </citation>
    <scope>NUCLEOTIDE SEQUENCE [LARGE SCALE GENOMIC DNA]</scope>
    <source>
        <strain evidence="3">DSM 13744 / JCM 10971 / SI</strain>
    </source>
</reference>
<gene>
    <name evidence="2" type="ordered locus">PTH_0170</name>
</gene>
<dbReference type="KEGG" id="pth:PTH_0170"/>
<accession>A5D5Y6</accession>
<protein>
    <submittedName>
        <fullName evidence="2">Hypothetical membrane protein</fullName>
    </submittedName>
</protein>
<sequence length="614" mass="68515">MLKRLFAVAAVFFLLIAALPAFAGQLFDAQTAINDALDNSDYYLDVSKNGHPINYVSIPILSNYLKGGGYYGCLVYGDPHGDYKDGQYRYLGYTLDGEDYTNVAFPPDASHTGYFEDQQWIIWPWADSDVTANYTIEFNNNLDGTNRYAQNIRQGILVYYTDPNNANNYQVKGIAPETLDFWDNIHQYIHVLAPPTKWAWGIGRMFRYGSGGQINYITVPLMPDALIEPPAEDNLKAVSLDLGIPPGQLAEPGTQYRARAEFQNESARALTEVPVAVLHGDYQATLHDEKGQPLPKKMVGGKEVQVADFGPGESRTFWCDWHPFNQARDGLTAIINRDEIGKVHLETTYEDNIITKETVVDFKDLSVQILEYAKEAYAGNPVTVKAKVINSTGRMVVTKLVWKVNGSVVKEVPNFDIISEYDDAVTFDMPGAAAEVTVEVNPDRNAPPNEASWDNNADSCSVKLLREKLPDEDSRLKVSIDAPSFVNYKENFTFRVTVSAYVPPPPPLSDFEPPTVSVTTTTSGGKLTWLYNYVDGSMENYSFEEQFNDSFTAYGGRWTTETYTYTQRGCGIKGQEHDIIIEATAKMEGRTARDVKKVRVAAMPILPVGQQLTQ</sequence>
<dbReference type="NCBIfam" id="NF047340">
    <property type="entry name" value="Athe_2463_dom"/>
    <property type="match status" value="1"/>
</dbReference>
<evidence type="ECO:0000256" key="1">
    <source>
        <dbReference type="SAM" id="SignalP"/>
    </source>
</evidence>
<feature type="signal peptide" evidence="1">
    <location>
        <begin position="1"/>
        <end position="23"/>
    </location>
</feature>
<dbReference type="HOGENOM" id="CLU_446013_0_0_9"/>
<name>A5D5Y6_PELTS</name>
<keyword evidence="1" id="KW-0732">Signal</keyword>
<keyword evidence="3" id="KW-1185">Reference proteome</keyword>
<evidence type="ECO:0000313" key="2">
    <source>
        <dbReference type="EMBL" id="BAF58351.1"/>
    </source>
</evidence>